<accession>A0ABW7BH32</accession>
<reference evidence="1 2" key="1">
    <citation type="submission" date="2024-10" db="EMBL/GenBank/DDBJ databases">
        <title>The Natural Products Discovery Center: Release of the First 8490 Sequenced Strains for Exploring Actinobacteria Biosynthetic Diversity.</title>
        <authorList>
            <person name="Kalkreuter E."/>
            <person name="Kautsar S.A."/>
            <person name="Yang D."/>
            <person name="Bader C.D."/>
            <person name="Teijaro C.N."/>
            <person name="Fluegel L."/>
            <person name="Davis C.M."/>
            <person name="Simpson J.R."/>
            <person name="Lauterbach L."/>
            <person name="Steele A.D."/>
            <person name="Gui C."/>
            <person name="Meng S."/>
            <person name="Li G."/>
            <person name="Viehrig K."/>
            <person name="Ye F."/>
            <person name="Su P."/>
            <person name="Kiefer A.F."/>
            <person name="Nichols A."/>
            <person name="Cepeda A.J."/>
            <person name="Yan W."/>
            <person name="Fan B."/>
            <person name="Jiang Y."/>
            <person name="Adhikari A."/>
            <person name="Zheng C.-J."/>
            <person name="Schuster L."/>
            <person name="Cowan T.M."/>
            <person name="Smanski M.J."/>
            <person name="Chevrette M.G."/>
            <person name="De Carvalho L.P.S."/>
            <person name="Shen B."/>
        </authorList>
    </citation>
    <scope>NUCLEOTIDE SEQUENCE [LARGE SCALE GENOMIC DNA]</scope>
    <source>
        <strain evidence="1 2">NPDC048320</strain>
    </source>
</reference>
<dbReference type="SUPFAM" id="SSF54427">
    <property type="entry name" value="NTF2-like"/>
    <property type="match status" value="1"/>
</dbReference>
<dbReference type="InterPro" id="IPR032710">
    <property type="entry name" value="NTF2-like_dom_sf"/>
</dbReference>
<keyword evidence="2" id="KW-1185">Reference proteome</keyword>
<evidence type="ECO:0008006" key="3">
    <source>
        <dbReference type="Google" id="ProtNLM"/>
    </source>
</evidence>
<protein>
    <recommendedName>
        <fullName evidence="3">SnoaL-like domain-containing protein</fullName>
    </recommendedName>
</protein>
<dbReference type="Proteomes" id="UP001604267">
    <property type="component" value="Unassembled WGS sequence"/>
</dbReference>
<evidence type="ECO:0000313" key="2">
    <source>
        <dbReference type="Proteomes" id="UP001604267"/>
    </source>
</evidence>
<proteinExistence type="predicted"/>
<gene>
    <name evidence="1" type="ORF">ACGFZB_39790</name>
</gene>
<dbReference type="Gene3D" id="3.10.450.50">
    <property type="match status" value="1"/>
</dbReference>
<sequence>MAGSSAFDRTGVEKEARAALDAFLDGLNSHDLETWTRTLHFPQIRVHEGAVTVWQEPEEYIRGSQAELEALLASGWHRSAWDEVEFPQVSADQVHAQVRFSRLDAEGRRLAVFDSVYVLTRQDGHWGVLARIGYEVS</sequence>
<organism evidence="1 2">
    <name type="scientific">Streptomyces cinerochromogenes</name>
    <dbReference type="NCBI Taxonomy" id="66422"/>
    <lineage>
        <taxon>Bacteria</taxon>
        <taxon>Bacillati</taxon>
        <taxon>Actinomycetota</taxon>
        <taxon>Actinomycetes</taxon>
        <taxon>Kitasatosporales</taxon>
        <taxon>Streptomycetaceae</taxon>
        <taxon>Streptomyces</taxon>
    </lineage>
</organism>
<dbReference type="RefSeq" id="WP_392825354.1">
    <property type="nucleotide sequence ID" value="NZ_JBICYV010000031.1"/>
</dbReference>
<name>A0ABW7BH32_9ACTN</name>
<evidence type="ECO:0000313" key="1">
    <source>
        <dbReference type="EMBL" id="MFG3016487.1"/>
    </source>
</evidence>
<comment type="caution">
    <text evidence="1">The sequence shown here is derived from an EMBL/GenBank/DDBJ whole genome shotgun (WGS) entry which is preliminary data.</text>
</comment>
<dbReference type="EMBL" id="JBICYV010000031">
    <property type="protein sequence ID" value="MFG3016487.1"/>
    <property type="molecule type" value="Genomic_DNA"/>
</dbReference>